<dbReference type="AlphaFoldDB" id="A0A1B6H4V7"/>
<dbReference type="GO" id="GO:0015986">
    <property type="term" value="P:proton motive force-driven ATP synthesis"/>
    <property type="evidence" value="ECO:0007669"/>
    <property type="project" value="InterPro"/>
</dbReference>
<evidence type="ECO:0000256" key="3">
    <source>
        <dbReference type="ARBA" id="ARBA00022448"/>
    </source>
</evidence>
<dbReference type="SUPFAM" id="SSF111357">
    <property type="entry name" value="Mitochondrial ATP synthase coupling factor 6"/>
    <property type="match status" value="1"/>
</dbReference>
<keyword evidence="7" id="KW-0406">Ion transport</keyword>
<evidence type="ECO:0000256" key="8">
    <source>
        <dbReference type="ARBA" id="ARBA00023128"/>
    </source>
</evidence>
<dbReference type="EMBL" id="GECZ01004886">
    <property type="protein sequence ID" value="JAS64883.1"/>
    <property type="molecule type" value="Transcribed_RNA"/>
</dbReference>
<dbReference type="EMBL" id="GECZ01000135">
    <property type="protein sequence ID" value="JAS69634.1"/>
    <property type="molecule type" value="Transcribed_RNA"/>
</dbReference>
<evidence type="ECO:0000256" key="4">
    <source>
        <dbReference type="ARBA" id="ARBA00022547"/>
    </source>
</evidence>
<keyword evidence="8" id="KW-0496">Mitochondrion</keyword>
<dbReference type="PANTHER" id="PTHR12441:SF10">
    <property type="entry name" value="ATP SYNTHASE-COUPLING FACTOR 6, MITOCHONDRIAL"/>
    <property type="match status" value="1"/>
</dbReference>
<proteinExistence type="inferred from homology"/>
<evidence type="ECO:0000256" key="1">
    <source>
        <dbReference type="ARBA" id="ARBA00004273"/>
    </source>
</evidence>
<dbReference type="GO" id="GO:0005743">
    <property type="term" value="C:mitochondrial inner membrane"/>
    <property type="evidence" value="ECO:0007669"/>
    <property type="project" value="UniProtKB-SubCell"/>
</dbReference>
<dbReference type="InterPro" id="IPR036204">
    <property type="entry name" value="ATP_synth_f6_sf_mt"/>
</dbReference>
<dbReference type="InterPro" id="IPR008387">
    <property type="entry name" value="ATP_synth_f6_mt"/>
</dbReference>
<dbReference type="FunFam" id="1.10.246.110:FF:000001">
    <property type="entry name" value="ATP synthase-coupling factor 6, mitochondrial"/>
    <property type="match status" value="1"/>
</dbReference>
<evidence type="ECO:0000256" key="2">
    <source>
        <dbReference type="ARBA" id="ARBA00007346"/>
    </source>
</evidence>
<keyword evidence="3" id="KW-0813">Transport</keyword>
<evidence type="ECO:0000256" key="5">
    <source>
        <dbReference type="ARBA" id="ARBA00022781"/>
    </source>
</evidence>
<name>A0A1B6H4V7_9HEMI</name>
<comment type="subcellular location">
    <subcellularLocation>
        <location evidence="1">Mitochondrion inner membrane</location>
    </subcellularLocation>
</comment>
<organism evidence="11">
    <name type="scientific">Cuerna arida</name>
    <dbReference type="NCBI Taxonomy" id="1464854"/>
    <lineage>
        <taxon>Eukaryota</taxon>
        <taxon>Metazoa</taxon>
        <taxon>Ecdysozoa</taxon>
        <taxon>Arthropoda</taxon>
        <taxon>Hexapoda</taxon>
        <taxon>Insecta</taxon>
        <taxon>Pterygota</taxon>
        <taxon>Neoptera</taxon>
        <taxon>Paraneoptera</taxon>
        <taxon>Hemiptera</taxon>
        <taxon>Auchenorrhyncha</taxon>
        <taxon>Membracoidea</taxon>
        <taxon>Cicadellidae</taxon>
        <taxon>Cicadellinae</taxon>
        <taxon>Proconiini</taxon>
        <taxon>Cuerna</taxon>
    </lineage>
</organism>
<protein>
    <submittedName>
        <fullName evidence="11">Uncharacterized protein</fullName>
    </submittedName>
</protein>
<dbReference type="GO" id="GO:0045259">
    <property type="term" value="C:proton-transporting ATP synthase complex"/>
    <property type="evidence" value="ECO:0007669"/>
    <property type="project" value="UniProtKB-KW"/>
</dbReference>
<evidence type="ECO:0000256" key="6">
    <source>
        <dbReference type="ARBA" id="ARBA00022792"/>
    </source>
</evidence>
<dbReference type="Gene3D" id="1.10.246.110">
    <property type="entry name" value="Mitochondrial ATP synthase-coupling factor 6"/>
    <property type="match status" value="1"/>
</dbReference>
<evidence type="ECO:0000256" key="9">
    <source>
        <dbReference type="ARBA" id="ARBA00023136"/>
    </source>
</evidence>
<evidence type="ECO:0000313" key="10">
    <source>
        <dbReference type="EMBL" id="JAS64883.1"/>
    </source>
</evidence>
<dbReference type="Pfam" id="PF05511">
    <property type="entry name" value="ATP-synt_F6"/>
    <property type="match status" value="1"/>
</dbReference>
<keyword evidence="6" id="KW-0999">Mitochondrion inner membrane</keyword>
<keyword evidence="4" id="KW-0138">CF(0)</keyword>
<dbReference type="PANTHER" id="PTHR12441">
    <property type="entry name" value="ATP SYNTHASE COUPLING FACTOR 6, MITOCHONDRIAL"/>
    <property type="match status" value="1"/>
</dbReference>
<evidence type="ECO:0000256" key="7">
    <source>
        <dbReference type="ARBA" id="ARBA00023065"/>
    </source>
</evidence>
<sequence length="102" mass="11857">MNTIILKRQFQQLSAFGRRNIGFIPVSFQKVTDPIQQLFLDKIREYRKKSGGNKLVDVTPETEQEMKKELDKLARSYGGKPSEMDAFPTFKYEDPVIEDVNK</sequence>
<keyword evidence="5" id="KW-0375">Hydrogen ion transport</keyword>
<comment type="similarity">
    <text evidence="2">Belongs to the eukaryotic ATPase subunit F6 family.</text>
</comment>
<gene>
    <name evidence="10" type="ORF">g.853</name>
    <name evidence="11" type="ORF">g.854</name>
</gene>
<dbReference type="GO" id="GO:0015078">
    <property type="term" value="F:proton transmembrane transporter activity"/>
    <property type="evidence" value="ECO:0007669"/>
    <property type="project" value="InterPro"/>
</dbReference>
<keyword evidence="9" id="KW-0472">Membrane</keyword>
<evidence type="ECO:0000313" key="11">
    <source>
        <dbReference type="EMBL" id="JAS69634.1"/>
    </source>
</evidence>
<reference evidence="11" key="1">
    <citation type="submission" date="2015-11" db="EMBL/GenBank/DDBJ databases">
        <title>De novo transcriptome assembly of four potential Pierce s Disease insect vectors from Arizona vineyards.</title>
        <authorList>
            <person name="Tassone E.E."/>
        </authorList>
    </citation>
    <scope>NUCLEOTIDE SEQUENCE</scope>
</reference>
<accession>A0A1B6H4V7</accession>